<sequence length="538" mass="56238">MGSVYLAEAPDGRQVAVKVIRSELLEREEFRARFRSEVTRAQTVPPFCTAEVIEADPDHDPPYLVIEYVDGPNLAQAMRESGPLKGAALHSLAVGVATALTAIHGAGVVHRDLKPGNVLLSRGSVKVIDFGIAREVDTSTALTSHNQVMGTVPYISPERLAGSSGLTAAADIFAWGAVIAFAATGRTPFGGDTPATTAIRIMTEPPNLDGLTGPLRDIVERTLAKDPEERPTARELLDFLLTGSVAARTVAVPKDVAAVRAATTVDLGSTVEKRPAGRGRRIALIATALVLVAGIAGAGAYASGLFTPGGASADPITTPTAQTTASPSPLPSPSTAFSGEQQLAAGLPLLHNETLTKIGLWIEREDKPKKATCKLSADGLTATVAAVLYACPGPKDSLGDTAVFVDVRASPGTCAAIWWRKSNTVGYVLQLCDLIAQFGVHRKASTDNYSMTLNAPVNDKPTRIGVVMIGSQITFYQDGVSIGAWTNVEVAKGWVSLGTFQKDEGSNDPAHQAHFTNVRIYGTSGSTQPASPSASPSS</sequence>
<dbReference type="Gene3D" id="2.60.120.560">
    <property type="entry name" value="Exo-inulinase, domain 1"/>
    <property type="match status" value="1"/>
</dbReference>
<evidence type="ECO:0000256" key="2">
    <source>
        <dbReference type="ARBA" id="ARBA00022741"/>
    </source>
</evidence>
<keyword evidence="9" id="KW-1185">Reference proteome</keyword>
<keyword evidence="1" id="KW-0808">Transferase</keyword>
<dbReference type="AlphaFoldDB" id="A0A841BS99"/>
<dbReference type="PROSITE" id="PS50011">
    <property type="entry name" value="PROTEIN_KINASE_DOM"/>
    <property type="match status" value="1"/>
</dbReference>
<reference evidence="8 9" key="1">
    <citation type="submission" date="2020-08" db="EMBL/GenBank/DDBJ databases">
        <title>Sequencing the genomes of 1000 actinobacteria strains.</title>
        <authorList>
            <person name="Klenk H.-P."/>
        </authorList>
    </citation>
    <scope>NUCLEOTIDE SEQUENCE [LARGE SCALE GENOMIC DNA]</scope>
    <source>
        <strain evidence="8 9">DSM 45362</strain>
    </source>
</reference>
<dbReference type="GO" id="GO:0004674">
    <property type="term" value="F:protein serine/threonine kinase activity"/>
    <property type="evidence" value="ECO:0007669"/>
    <property type="project" value="TreeGrafter"/>
</dbReference>
<dbReference type="CDD" id="cd14014">
    <property type="entry name" value="STKc_PknB_like"/>
    <property type="match status" value="1"/>
</dbReference>
<keyword evidence="6" id="KW-0812">Transmembrane</keyword>
<proteinExistence type="predicted"/>
<dbReference type="PROSITE" id="PS00108">
    <property type="entry name" value="PROTEIN_KINASE_ST"/>
    <property type="match status" value="1"/>
</dbReference>
<evidence type="ECO:0000256" key="3">
    <source>
        <dbReference type="ARBA" id="ARBA00022777"/>
    </source>
</evidence>
<dbReference type="PANTHER" id="PTHR43289:SF34">
    <property type="entry name" value="SERINE_THREONINE-PROTEIN KINASE YBDM-RELATED"/>
    <property type="match status" value="1"/>
</dbReference>
<protein>
    <submittedName>
        <fullName evidence="8">Putative Ser/Thr protein kinase</fullName>
    </submittedName>
</protein>
<dbReference type="Proteomes" id="UP000587527">
    <property type="component" value="Unassembled WGS sequence"/>
</dbReference>
<keyword evidence="6" id="KW-0472">Membrane</keyword>
<evidence type="ECO:0000256" key="4">
    <source>
        <dbReference type="ARBA" id="ARBA00022840"/>
    </source>
</evidence>
<feature type="domain" description="Protein kinase" evidence="7">
    <location>
        <begin position="1"/>
        <end position="240"/>
    </location>
</feature>
<dbReference type="InterPro" id="IPR000719">
    <property type="entry name" value="Prot_kinase_dom"/>
</dbReference>
<feature type="transmembrane region" description="Helical" evidence="6">
    <location>
        <begin position="282"/>
        <end position="302"/>
    </location>
</feature>
<evidence type="ECO:0000256" key="6">
    <source>
        <dbReference type="SAM" id="Phobius"/>
    </source>
</evidence>
<dbReference type="Pfam" id="PF00069">
    <property type="entry name" value="Pkinase"/>
    <property type="match status" value="1"/>
</dbReference>
<keyword evidence="6" id="KW-1133">Transmembrane helix</keyword>
<dbReference type="InterPro" id="IPR008271">
    <property type="entry name" value="Ser/Thr_kinase_AS"/>
</dbReference>
<dbReference type="EMBL" id="JACHMN010000002">
    <property type="protein sequence ID" value="MBB5869602.1"/>
    <property type="molecule type" value="Genomic_DNA"/>
</dbReference>
<evidence type="ECO:0000313" key="8">
    <source>
        <dbReference type="EMBL" id="MBB5869602.1"/>
    </source>
</evidence>
<comment type="caution">
    <text evidence="8">The sequence shown here is derived from an EMBL/GenBank/DDBJ whole genome shotgun (WGS) entry which is preliminary data.</text>
</comment>
<feature type="compositionally biased region" description="Low complexity" evidence="5">
    <location>
        <begin position="313"/>
        <end position="327"/>
    </location>
</feature>
<keyword evidence="3 8" id="KW-0418">Kinase</keyword>
<organism evidence="8 9">
    <name type="scientific">Allocatelliglobosispora scoriae</name>
    <dbReference type="NCBI Taxonomy" id="643052"/>
    <lineage>
        <taxon>Bacteria</taxon>
        <taxon>Bacillati</taxon>
        <taxon>Actinomycetota</taxon>
        <taxon>Actinomycetes</taxon>
        <taxon>Micromonosporales</taxon>
        <taxon>Micromonosporaceae</taxon>
        <taxon>Allocatelliglobosispora</taxon>
    </lineage>
</organism>
<dbReference type="GO" id="GO:0005524">
    <property type="term" value="F:ATP binding"/>
    <property type="evidence" value="ECO:0007669"/>
    <property type="project" value="UniProtKB-KW"/>
</dbReference>
<accession>A0A841BS99</accession>
<keyword evidence="4" id="KW-0067">ATP-binding</keyword>
<evidence type="ECO:0000256" key="1">
    <source>
        <dbReference type="ARBA" id="ARBA00022679"/>
    </source>
</evidence>
<dbReference type="SMART" id="SM00220">
    <property type="entry name" value="S_TKc"/>
    <property type="match status" value="1"/>
</dbReference>
<name>A0A841BS99_9ACTN</name>
<dbReference type="SUPFAM" id="SSF56112">
    <property type="entry name" value="Protein kinase-like (PK-like)"/>
    <property type="match status" value="1"/>
</dbReference>
<evidence type="ECO:0000313" key="9">
    <source>
        <dbReference type="Proteomes" id="UP000587527"/>
    </source>
</evidence>
<dbReference type="InterPro" id="IPR011009">
    <property type="entry name" value="Kinase-like_dom_sf"/>
</dbReference>
<dbReference type="PANTHER" id="PTHR43289">
    <property type="entry name" value="MITOGEN-ACTIVATED PROTEIN KINASE KINASE KINASE 20-RELATED"/>
    <property type="match status" value="1"/>
</dbReference>
<feature type="region of interest" description="Disordered" evidence="5">
    <location>
        <begin position="313"/>
        <end position="336"/>
    </location>
</feature>
<dbReference type="Gene3D" id="3.30.200.20">
    <property type="entry name" value="Phosphorylase Kinase, domain 1"/>
    <property type="match status" value="1"/>
</dbReference>
<evidence type="ECO:0000259" key="7">
    <source>
        <dbReference type="PROSITE" id="PS50011"/>
    </source>
</evidence>
<keyword evidence="2" id="KW-0547">Nucleotide-binding</keyword>
<dbReference type="Gene3D" id="1.10.510.10">
    <property type="entry name" value="Transferase(Phosphotransferase) domain 1"/>
    <property type="match status" value="1"/>
</dbReference>
<evidence type="ECO:0000256" key="5">
    <source>
        <dbReference type="SAM" id="MobiDB-lite"/>
    </source>
</evidence>
<gene>
    <name evidence="8" type="ORF">F4553_002981</name>
</gene>